<dbReference type="GO" id="GO:0003676">
    <property type="term" value="F:nucleic acid binding"/>
    <property type="evidence" value="ECO:0007669"/>
    <property type="project" value="InterPro"/>
</dbReference>
<evidence type="ECO:0000256" key="5">
    <source>
        <dbReference type="SAM" id="MobiDB-lite"/>
    </source>
</evidence>
<proteinExistence type="predicted"/>
<evidence type="ECO:0000256" key="1">
    <source>
        <dbReference type="ARBA" id="ARBA00004165"/>
    </source>
</evidence>
<dbReference type="InterPro" id="IPR000840">
    <property type="entry name" value="G_retro_matrix"/>
</dbReference>
<protein>
    <recommendedName>
        <fullName evidence="10">CCHC-type domain-containing protein</fullName>
    </recommendedName>
</protein>
<dbReference type="Gene3D" id="1.10.375.10">
    <property type="entry name" value="Human Immunodeficiency Virus Type 1 Capsid Protein"/>
    <property type="match status" value="1"/>
</dbReference>
<evidence type="ECO:0000259" key="6">
    <source>
        <dbReference type="Pfam" id="PF01140"/>
    </source>
</evidence>
<dbReference type="InterPro" id="IPR050462">
    <property type="entry name" value="Retroviral_Gag-Pol_poly"/>
</dbReference>
<dbReference type="InterPro" id="IPR036946">
    <property type="entry name" value="G_retro_matrix_sf"/>
</dbReference>
<dbReference type="Proteomes" id="UP000001646">
    <property type="component" value="Unplaced"/>
</dbReference>
<keyword evidence="2" id="KW-1032">Host cell membrane</keyword>
<dbReference type="InterPro" id="IPR003036">
    <property type="entry name" value="Gag_P30"/>
</dbReference>
<dbReference type="InterPro" id="IPR010999">
    <property type="entry name" value="Retrovr_matrix"/>
</dbReference>
<dbReference type="Pfam" id="PF02093">
    <property type="entry name" value="Gag_p30"/>
    <property type="match status" value="1"/>
</dbReference>
<dbReference type="InParanoid" id="A0A803TT86"/>
<dbReference type="Gene3D" id="1.10.150.180">
    <property type="entry name" value="Gamma-retroviral matrix domain"/>
    <property type="match status" value="1"/>
</dbReference>
<accession>A0A803TT86</accession>
<feature type="region of interest" description="Disordered" evidence="5">
    <location>
        <begin position="483"/>
        <end position="511"/>
    </location>
</feature>
<feature type="region of interest" description="Disordered" evidence="5">
    <location>
        <begin position="154"/>
        <end position="175"/>
    </location>
</feature>
<dbReference type="PANTHER" id="PTHR33166">
    <property type="entry name" value="GAG_P30 DOMAIN-CONTAINING PROTEIN"/>
    <property type="match status" value="1"/>
</dbReference>
<organism evidence="8 9">
    <name type="scientific">Anolis carolinensis</name>
    <name type="common">Green anole</name>
    <name type="synonym">American chameleon</name>
    <dbReference type="NCBI Taxonomy" id="28377"/>
    <lineage>
        <taxon>Eukaryota</taxon>
        <taxon>Metazoa</taxon>
        <taxon>Chordata</taxon>
        <taxon>Craniata</taxon>
        <taxon>Vertebrata</taxon>
        <taxon>Euteleostomi</taxon>
        <taxon>Lepidosauria</taxon>
        <taxon>Squamata</taxon>
        <taxon>Bifurcata</taxon>
        <taxon>Unidentata</taxon>
        <taxon>Episquamata</taxon>
        <taxon>Toxicofera</taxon>
        <taxon>Iguania</taxon>
        <taxon>Dactyloidae</taxon>
        <taxon>Anolis</taxon>
    </lineage>
</organism>
<evidence type="ECO:0000256" key="3">
    <source>
        <dbReference type="ARBA" id="ARBA00022870"/>
    </source>
</evidence>
<feature type="region of interest" description="Disordered" evidence="5">
    <location>
        <begin position="82"/>
        <end position="125"/>
    </location>
</feature>
<evidence type="ECO:0000256" key="4">
    <source>
        <dbReference type="ARBA" id="ARBA00023136"/>
    </source>
</evidence>
<dbReference type="GO" id="GO:0019068">
    <property type="term" value="P:virion assembly"/>
    <property type="evidence" value="ECO:0007669"/>
    <property type="project" value="InterPro"/>
</dbReference>
<feature type="domain" description="Gamma-retroviral matrix protein" evidence="6">
    <location>
        <begin position="2"/>
        <end position="67"/>
    </location>
</feature>
<evidence type="ECO:0000256" key="2">
    <source>
        <dbReference type="ARBA" id="ARBA00022511"/>
    </source>
</evidence>
<evidence type="ECO:0000313" key="9">
    <source>
        <dbReference type="Proteomes" id="UP000001646"/>
    </source>
</evidence>
<name>A0A803TT86_ANOCA</name>
<reference evidence="8" key="1">
    <citation type="submission" date="2009-12" db="EMBL/GenBank/DDBJ databases">
        <title>The Genome Sequence of Anolis carolinensis (Green Anole Lizard).</title>
        <authorList>
            <consortium name="The Genome Sequencing Platform"/>
            <person name="Di Palma F."/>
            <person name="Alfoldi J."/>
            <person name="Heiman D."/>
            <person name="Young S."/>
            <person name="Grabherr M."/>
            <person name="Johnson J."/>
            <person name="Lander E.S."/>
            <person name="Lindblad-Toh K."/>
        </authorList>
    </citation>
    <scope>NUCLEOTIDE SEQUENCE [LARGE SCALE GENOMIC DNA]</scope>
    <source>
        <strain evidence="8">JBL SC #1</strain>
    </source>
</reference>
<evidence type="ECO:0008006" key="10">
    <source>
        <dbReference type="Google" id="ProtNLM"/>
    </source>
</evidence>
<dbReference type="InterPro" id="IPR036875">
    <property type="entry name" value="Znf_CCHC_sf"/>
</dbReference>
<evidence type="ECO:0000259" key="7">
    <source>
        <dbReference type="Pfam" id="PF02093"/>
    </source>
</evidence>
<evidence type="ECO:0000313" key="8">
    <source>
        <dbReference type="Ensembl" id="ENSACAP00000038426.1"/>
    </source>
</evidence>
<dbReference type="SUPFAM" id="SSF47836">
    <property type="entry name" value="Retroviral matrix proteins"/>
    <property type="match status" value="1"/>
</dbReference>
<dbReference type="GeneTree" id="ENSGT01130000279385"/>
<dbReference type="SUPFAM" id="SSF47943">
    <property type="entry name" value="Retrovirus capsid protein, N-terminal core domain"/>
    <property type="match status" value="1"/>
</dbReference>
<dbReference type="SUPFAM" id="SSF57756">
    <property type="entry name" value="Retrovirus zinc finger-like domains"/>
    <property type="match status" value="1"/>
</dbReference>
<dbReference type="InterPro" id="IPR008919">
    <property type="entry name" value="Retrov_capsid_N"/>
</dbReference>
<sequence>MKPNKLRSLCEVEWPSFPLTPQWPPEGSLDLALTANVYRFVGEVHPDQAKYISAWYDIVRKPPDWLRECKCMVVEEVMSGGNRGLASGNSQRGIGTPMGERGGRQIAKPPPYQDSGNPADEPMPAPPYIPTLYTPLTSHVRGGAVGGLDLTAAASAPKQEQPAVSSGPQPLYPSEEIKRTERQAKIDARQKLEELKQAHCYSESSDDEATLCPIREVPQLVPLSLDDQGRPRFETRTLFQHVPFTSSDILNWRTNRPAWSEDPRGMANLVEGIIQTHNPSWVDLKQLLEALLTAEERVLLTQVGRQEAAKEHATSHSIDAVDVYQERVFPVREDPHWDLNEPRGLGKDALRLYQNLVVRALRKGVPRVPNLKKIYQMEQEKNESPVAFLERLREAFEKFSPYDMDDQRDQAAGKIVLKSVFSSQCSPDIRRKLQKDAGLAHLTLERILEIANQVYLSREVVQAKKDETAVARRAKVIAAVFQGGQPQRPRGSGWKGREQGKKGPGGKPLGKNECARCHKHGHWAADCKVDLEKGQNRKMQNGNWK</sequence>
<dbReference type="GO" id="GO:0008270">
    <property type="term" value="F:zinc ion binding"/>
    <property type="evidence" value="ECO:0007669"/>
    <property type="project" value="InterPro"/>
</dbReference>
<dbReference type="Ensembl" id="ENSACAT00000039946.1">
    <property type="protein sequence ID" value="ENSACAP00000038426.1"/>
    <property type="gene ID" value="ENSACAG00000038766.1"/>
</dbReference>
<feature type="domain" description="Core shell protein Gag P30" evidence="7">
    <location>
        <begin position="247"/>
        <end position="455"/>
    </location>
</feature>
<dbReference type="AlphaFoldDB" id="A0A803TT86"/>
<keyword evidence="9" id="KW-1185">Reference proteome</keyword>
<keyword evidence="4" id="KW-0472">Membrane</keyword>
<reference evidence="8" key="3">
    <citation type="submission" date="2025-09" db="UniProtKB">
        <authorList>
            <consortium name="Ensembl"/>
        </authorList>
    </citation>
    <scope>IDENTIFICATION</scope>
</reference>
<dbReference type="Pfam" id="PF01140">
    <property type="entry name" value="Gag_MA"/>
    <property type="match status" value="1"/>
</dbReference>
<keyword evidence="3" id="KW-1043">Host membrane</keyword>
<reference evidence="8" key="2">
    <citation type="submission" date="2025-08" db="UniProtKB">
        <authorList>
            <consortium name="Ensembl"/>
        </authorList>
    </citation>
    <scope>IDENTIFICATION</scope>
</reference>
<dbReference type="Gene3D" id="4.10.60.10">
    <property type="entry name" value="Zinc finger, CCHC-type"/>
    <property type="match status" value="1"/>
</dbReference>
<comment type="subcellular location">
    <subcellularLocation>
        <location evidence="1">Host cell membrane</location>
    </subcellularLocation>
</comment>